<evidence type="ECO:0000256" key="2">
    <source>
        <dbReference type="ARBA" id="ARBA00004442"/>
    </source>
</evidence>
<dbReference type="PANTHER" id="PTHR33928">
    <property type="entry name" value="POLYGALACTURONASE QRT3"/>
    <property type="match status" value="1"/>
</dbReference>
<feature type="domain" description="Rhodanese" evidence="9">
    <location>
        <begin position="653"/>
        <end position="693"/>
    </location>
</feature>
<gene>
    <name evidence="10" type="ORF">PROFUN_10937</name>
</gene>
<evidence type="ECO:0000313" key="11">
    <source>
        <dbReference type="Proteomes" id="UP000241769"/>
    </source>
</evidence>
<dbReference type="GO" id="GO:0004650">
    <property type="term" value="F:polygalacturonase activity"/>
    <property type="evidence" value="ECO:0007669"/>
    <property type="project" value="InterPro"/>
</dbReference>
<dbReference type="Gene3D" id="2.160.20.10">
    <property type="entry name" value="Single-stranded right-handed beta-helix, Pectin lyase-like"/>
    <property type="match status" value="2"/>
</dbReference>
<dbReference type="InParanoid" id="A0A2P6NC19"/>
<keyword evidence="6" id="KW-0472">Membrane</keyword>
<dbReference type="GO" id="GO:0005576">
    <property type="term" value="C:extracellular region"/>
    <property type="evidence" value="ECO:0007669"/>
    <property type="project" value="UniProtKB-SubCell"/>
</dbReference>
<feature type="chain" id="PRO_5015146515" evidence="8">
    <location>
        <begin position="20"/>
        <end position="1304"/>
    </location>
</feature>
<dbReference type="OrthoDB" id="1046782at2759"/>
<dbReference type="Pfam" id="PF12708">
    <property type="entry name" value="Pect-lyase_RHGA_epim"/>
    <property type="match status" value="2"/>
</dbReference>
<dbReference type="InterPro" id="IPR039279">
    <property type="entry name" value="QRT3-like"/>
</dbReference>
<dbReference type="InterPro" id="IPR006626">
    <property type="entry name" value="PbH1"/>
</dbReference>
<evidence type="ECO:0000256" key="1">
    <source>
        <dbReference type="ARBA" id="ARBA00004196"/>
    </source>
</evidence>
<reference evidence="10 11" key="1">
    <citation type="journal article" date="2018" name="Genome Biol. Evol.">
        <title>Multiple Roots of Fruiting Body Formation in Amoebozoa.</title>
        <authorList>
            <person name="Hillmann F."/>
            <person name="Forbes G."/>
            <person name="Novohradska S."/>
            <person name="Ferling I."/>
            <person name="Riege K."/>
            <person name="Groth M."/>
            <person name="Westermann M."/>
            <person name="Marz M."/>
            <person name="Spaller T."/>
            <person name="Winckler T."/>
            <person name="Schaap P."/>
            <person name="Glockner G."/>
        </authorList>
    </citation>
    <scope>NUCLEOTIDE SEQUENCE [LARGE SCALE GENOMIC DNA]</scope>
    <source>
        <strain evidence="10 11">Jena</strain>
    </source>
</reference>
<comment type="caution">
    <text evidence="10">The sequence shown here is derived from an EMBL/GenBank/DDBJ whole genome shotgun (WGS) entry which is preliminary data.</text>
</comment>
<dbReference type="InterPro" id="IPR012334">
    <property type="entry name" value="Pectin_lyas_fold"/>
</dbReference>
<dbReference type="InterPro" id="IPR003368">
    <property type="entry name" value="POMP_repeat"/>
</dbReference>
<evidence type="ECO:0000256" key="5">
    <source>
        <dbReference type="ARBA" id="ARBA00022729"/>
    </source>
</evidence>
<keyword evidence="7" id="KW-0998">Cell outer membrane</keyword>
<evidence type="ECO:0000256" key="4">
    <source>
        <dbReference type="ARBA" id="ARBA00022525"/>
    </source>
</evidence>
<dbReference type="SMART" id="SM00710">
    <property type="entry name" value="PbH1"/>
    <property type="match status" value="8"/>
</dbReference>
<dbReference type="PANTHER" id="PTHR33928:SF2">
    <property type="entry name" value="PECTATE LYASE SUPERFAMILY PROTEIN DOMAIN-CONTAINING PROTEIN-RELATED"/>
    <property type="match status" value="1"/>
</dbReference>
<dbReference type="NCBIfam" id="TIGR01376">
    <property type="entry name" value="POMP_repeat"/>
    <property type="match status" value="1"/>
</dbReference>
<evidence type="ECO:0000256" key="7">
    <source>
        <dbReference type="ARBA" id="ARBA00023237"/>
    </source>
</evidence>
<dbReference type="Proteomes" id="UP000241769">
    <property type="component" value="Unassembled WGS sequence"/>
</dbReference>
<sequence length="1304" mass="136375">MRSLWTLATLMILFCPSLAAYWYESMTGSGLSPFLPNPSNYSVYRNVRSFGADNTGQTDASGAFRNAIAQGDATNSRTSGNFGTSRQMAVVYVPSGTYLLSGSVQLYAGTVLMGDPTSPPTLVLDASYTGVALLGKDPNYSGASSSYVAIKNINIDSTRVDQTRAVTLLDWSAGLGCYLTNMNITMANFNPSTPTLGHTGISTNGGSTLIISDLNIIGGAYGINLVDTRQLEIKDIFFNGSSNSINIIKCYSCLIVDSTFAYTRYAINMSSDTVGTVTVVDAYVRSSNTFVSSVSPTNNGDHVLILQNITFFGVTNTFLLSGVNSNLPSPIALYTIGRSYNIPGAAPNGPTTAYTIQRDPTLLDPNTGTYVSVASPTYSSFSAAQVVNVKNVTGLPVYGDGTRDDTTNLQTIINNNVGKLLFFPAGTYIVTQTLFFPINSRVYGEAWPAISASGSFFSDASNPKPLVLVGNAGDVGTAQFVDMIFTVAQPLPGCILMRINAAGNQPGNVGMWNSFFRVGGTNGTTLLASCSQAEPCKAAYLQLHLTPTSSVYLENVWGWTADHDIDNRPYLVTNVSVARGLLVESRQATWLHGISFQHNAVYQIYVRQAVSIFLGLHETENPNWQGIGSPASYWAPSGWAVNTSLADPGFGSCNPLNGSCYMAWHLYVARSSNVYIYNSNMNSYKANGYTCTNDCQLNGAYISWNLGIHWFGINTRYTYNMIIAANQTTQTKDKNPGQSLGLANGGAIGAWLVFSYTVGPLTLPASAANFTQGDWREMEMILTTGTVIYNAQYVSVGATILLSGETFSNAISTDLGDYTYLNFASTQGGKLTGPISLGWSSSFNGVTFENTVVNFISTVITRASFTGCTFTSSNITVQGNLGLSPAHIFKVASSFFTGSVSAPGPAFPATISGTVQITGSNFNGFLNGAINFTGSYILTNTNFTGNLATAGAAVYLASTSSGTMSGCVFRNNNVTTSGGAIYNAAPTMVFTSNSFYNNNAAQQGGAFFFPPSGPAQTALFTGCYFERNSATLQGGAIASVGSADIITVNSCQFVNCFSAIDGGVLYISGSAAIVNSTTVINGYSVNGDGGFVRVDGRGSLLMYYSTLTNCNANNGGAVRASAGAAVSIGWTKFVGCSANVAGGAIYNSGTMMTQQLNVTSSYGPTGGGIYLDGNSVFSLANGVLLNNSCTVSGCGVYSAGSLSVVQSSITNNNGVTGSAATIAGGRAVMTGTTISYNTASSGGAVQVNNGDCAISGGGLLNNTGTAVNLNGAIGLNTGRVIVSQCNLSYTTGLTQSNASGMFNP</sequence>
<evidence type="ECO:0000256" key="6">
    <source>
        <dbReference type="ARBA" id="ARBA00023136"/>
    </source>
</evidence>
<protein>
    <submittedName>
        <fullName evidence="10">Putative exo-beta-1,3-glucanase</fullName>
    </submittedName>
</protein>
<keyword evidence="5 8" id="KW-0732">Signal</keyword>
<keyword evidence="4" id="KW-0964">Secreted</keyword>
<evidence type="ECO:0000313" key="10">
    <source>
        <dbReference type="EMBL" id="PRP81497.1"/>
    </source>
</evidence>
<feature type="signal peptide" evidence="8">
    <location>
        <begin position="1"/>
        <end position="19"/>
    </location>
</feature>
<dbReference type="InterPro" id="IPR024535">
    <property type="entry name" value="RHGA/B-epi-like_pectate_lyase"/>
</dbReference>
<dbReference type="InterPro" id="IPR001763">
    <property type="entry name" value="Rhodanese-like_dom"/>
</dbReference>
<comment type="subcellular location">
    <subcellularLocation>
        <location evidence="1">Cell envelope</location>
    </subcellularLocation>
    <subcellularLocation>
        <location evidence="2">Cell outer membrane</location>
    </subcellularLocation>
    <subcellularLocation>
        <location evidence="3">Secreted</location>
    </subcellularLocation>
</comment>
<dbReference type="EMBL" id="MDYQ01000123">
    <property type="protein sequence ID" value="PRP81497.1"/>
    <property type="molecule type" value="Genomic_DNA"/>
</dbReference>
<evidence type="ECO:0000256" key="8">
    <source>
        <dbReference type="SAM" id="SignalP"/>
    </source>
</evidence>
<evidence type="ECO:0000256" key="3">
    <source>
        <dbReference type="ARBA" id="ARBA00004613"/>
    </source>
</evidence>
<accession>A0A2P6NC19</accession>
<organism evidence="10 11">
    <name type="scientific">Planoprotostelium fungivorum</name>
    <dbReference type="NCBI Taxonomy" id="1890364"/>
    <lineage>
        <taxon>Eukaryota</taxon>
        <taxon>Amoebozoa</taxon>
        <taxon>Evosea</taxon>
        <taxon>Variosea</taxon>
        <taxon>Cavosteliida</taxon>
        <taxon>Cavosteliaceae</taxon>
        <taxon>Planoprotostelium</taxon>
    </lineage>
</organism>
<name>A0A2P6NC19_9EUKA</name>
<evidence type="ECO:0000259" key="9">
    <source>
        <dbReference type="PROSITE" id="PS50206"/>
    </source>
</evidence>
<dbReference type="CDD" id="cd23668">
    <property type="entry name" value="GH55_beta13glucanase-like"/>
    <property type="match status" value="1"/>
</dbReference>
<dbReference type="FunFam" id="2.160.20.10:FF:000049">
    <property type="entry name" value="Putative exo-beta-1,3-glucanase"/>
    <property type="match status" value="1"/>
</dbReference>
<keyword evidence="11" id="KW-1185">Reference proteome</keyword>
<dbReference type="InterPro" id="IPR011050">
    <property type="entry name" value="Pectin_lyase_fold/virulence"/>
</dbReference>
<dbReference type="SUPFAM" id="SSF51126">
    <property type="entry name" value="Pectin lyase-like"/>
    <property type="match status" value="3"/>
</dbReference>
<dbReference type="PROSITE" id="PS50206">
    <property type="entry name" value="RHODANESE_3"/>
    <property type="match status" value="1"/>
</dbReference>
<proteinExistence type="predicted"/>